<gene>
    <name evidence="2" type="ORF">BCF44_1544</name>
</gene>
<keyword evidence="1" id="KW-1133">Transmembrane helix</keyword>
<comment type="caution">
    <text evidence="2">The sequence shown here is derived from an EMBL/GenBank/DDBJ whole genome shotgun (WGS) entry which is preliminary data.</text>
</comment>
<dbReference type="AlphaFoldDB" id="A0A3E0G4L0"/>
<keyword evidence="1" id="KW-0812">Transmembrane</keyword>
<organism evidence="2 3">
    <name type="scientific">Kutzneria buriramensis</name>
    <dbReference type="NCBI Taxonomy" id="1045776"/>
    <lineage>
        <taxon>Bacteria</taxon>
        <taxon>Bacillati</taxon>
        <taxon>Actinomycetota</taxon>
        <taxon>Actinomycetes</taxon>
        <taxon>Pseudonocardiales</taxon>
        <taxon>Pseudonocardiaceae</taxon>
        <taxon>Kutzneria</taxon>
    </lineage>
</organism>
<reference evidence="2 3" key="1">
    <citation type="submission" date="2018-08" db="EMBL/GenBank/DDBJ databases">
        <title>Genomic Encyclopedia of Archaeal and Bacterial Type Strains, Phase II (KMG-II): from individual species to whole genera.</title>
        <authorList>
            <person name="Goeker M."/>
        </authorList>
    </citation>
    <scope>NUCLEOTIDE SEQUENCE [LARGE SCALE GENOMIC DNA]</scope>
    <source>
        <strain evidence="2 3">DSM 45791</strain>
    </source>
</reference>
<keyword evidence="1" id="KW-0472">Membrane</keyword>
<feature type="transmembrane region" description="Helical" evidence="1">
    <location>
        <begin position="12"/>
        <end position="31"/>
    </location>
</feature>
<protein>
    <submittedName>
        <fullName evidence="2">Uncharacterized protein</fullName>
    </submittedName>
</protein>
<evidence type="ECO:0000256" key="1">
    <source>
        <dbReference type="SAM" id="Phobius"/>
    </source>
</evidence>
<sequence length="181" mass="18191">MAGGLSRRRGRVLLPLGMAVLALASGIHYYLSTVFAPPDDGRQGVPPGAGQPLVGPANPGYAVASVYAVVGNDDPGLACGTIVSADGGRQLARDLGAGSDCEAAVHFAHRQVVDQETYSATQVPLGAVHMTGPKRATVNSCAMAVEGGPSLGAFVVENLGNGWVVTGHSPDPSPCPPPAQG</sequence>
<dbReference type="Proteomes" id="UP000256269">
    <property type="component" value="Unassembled WGS sequence"/>
</dbReference>
<name>A0A3E0G4L0_9PSEU</name>
<evidence type="ECO:0000313" key="2">
    <source>
        <dbReference type="EMBL" id="REH17403.1"/>
    </source>
</evidence>
<dbReference type="EMBL" id="QUNO01000054">
    <property type="protein sequence ID" value="REH17403.1"/>
    <property type="molecule type" value="Genomic_DNA"/>
</dbReference>
<accession>A0A3E0G4L0</accession>
<evidence type="ECO:0000313" key="3">
    <source>
        <dbReference type="Proteomes" id="UP000256269"/>
    </source>
</evidence>
<keyword evidence="3" id="KW-1185">Reference proteome</keyword>
<proteinExistence type="predicted"/>